<dbReference type="GO" id="GO:0000408">
    <property type="term" value="C:EKC/KEOPS complex"/>
    <property type="evidence" value="ECO:0007669"/>
    <property type="project" value="TreeGrafter"/>
</dbReference>
<dbReference type="EC" id="2.7.11.1" evidence="4"/>
<dbReference type="AlphaFoldDB" id="A0A1Y1V4K3"/>
<dbReference type="InterPro" id="IPR008266">
    <property type="entry name" value="Tyr_kinase_AS"/>
</dbReference>
<evidence type="ECO:0000259" key="16">
    <source>
        <dbReference type="PROSITE" id="PS50011"/>
    </source>
</evidence>
<keyword evidence="9" id="KW-0547">Nucleotide-binding</keyword>
<comment type="catalytic activity">
    <reaction evidence="15">
        <text>L-seryl-[protein] + ATP = O-phospho-L-seryl-[protein] + ADP + H(+)</text>
        <dbReference type="Rhea" id="RHEA:17989"/>
        <dbReference type="Rhea" id="RHEA-COMP:9863"/>
        <dbReference type="Rhea" id="RHEA-COMP:11604"/>
        <dbReference type="ChEBI" id="CHEBI:15378"/>
        <dbReference type="ChEBI" id="CHEBI:29999"/>
        <dbReference type="ChEBI" id="CHEBI:30616"/>
        <dbReference type="ChEBI" id="CHEBI:83421"/>
        <dbReference type="ChEBI" id="CHEBI:456216"/>
        <dbReference type="EC" id="2.7.11.1"/>
    </reaction>
</comment>
<keyword evidence="7" id="KW-0808">Transferase</keyword>
<evidence type="ECO:0000256" key="10">
    <source>
        <dbReference type="ARBA" id="ARBA00022777"/>
    </source>
</evidence>
<keyword evidence="12" id="KW-0067">ATP-binding</keyword>
<evidence type="ECO:0000256" key="13">
    <source>
        <dbReference type="ARBA" id="ARBA00023242"/>
    </source>
</evidence>
<dbReference type="STRING" id="1754191.A0A1Y1V4K3"/>
<evidence type="ECO:0000256" key="12">
    <source>
        <dbReference type="ARBA" id="ARBA00022840"/>
    </source>
</evidence>
<dbReference type="NCBIfam" id="NF011463">
    <property type="entry name" value="PRK14879.1-4"/>
    <property type="match status" value="1"/>
</dbReference>
<dbReference type="GO" id="GO:0005634">
    <property type="term" value="C:nucleus"/>
    <property type="evidence" value="ECO:0007669"/>
    <property type="project" value="UniProtKB-SubCell"/>
</dbReference>
<reference evidence="17 18" key="2">
    <citation type="submission" date="2016-08" db="EMBL/GenBank/DDBJ databases">
        <title>Pervasive Adenine N6-methylation of Active Genes in Fungi.</title>
        <authorList>
            <consortium name="DOE Joint Genome Institute"/>
            <person name="Mondo S.J."/>
            <person name="Dannebaum R.O."/>
            <person name="Kuo R.C."/>
            <person name="Labutti K."/>
            <person name="Haridas S."/>
            <person name="Kuo A."/>
            <person name="Salamov A."/>
            <person name="Ahrendt S.R."/>
            <person name="Lipzen A."/>
            <person name="Sullivan W."/>
            <person name="Andreopoulos W.B."/>
            <person name="Clum A."/>
            <person name="Lindquist E."/>
            <person name="Daum C."/>
            <person name="Ramamoorthy G.K."/>
            <person name="Gryganskyi A."/>
            <person name="Culley D."/>
            <person name="Magnuson J.K."/>
            <person name="James T.Y."/>
            <person name="O'Malley M.A."/>
            <person name="Stajich J.E."/>
            <person name="Spatafora J.W."/>
            <person name="Visel A."/>
            <person name="Grigoriev I.V."/>
        </authorList>
    </citation>
    <scope>NUCLEOTIDE SEQUENCE [LARGE SCALE GENOMIC DNA]</scope>
    <source>
        <strain evidence="18">finn</strain>
    </source>
</reference>
<evidence type="ECO:0000256" key="3">
    <source>
        <dbReference type="ARBA" id="ARBA00010630"/>
    </source>
</evidence>
<dbReference type="GO" id="GO:0005524">
    <property type="term" value="F:ATP binding"/>
    <property type="evidence" value="ECO:0007669"/>
    <property type="project" value="UniProtKB-KW"/>
</dbReference>
<dbReference type="OrthoDB" id="3399at2759"/>
<comment type="subcellular location">
    <subcellularLocation>
        <location evidence="2">Nucleus</location>
    </subcellularLocation>
</comment>
<dbReference type="FunFam" id="1.10.510.10:FF:000323">
    <property type="entry name" value="TP53-regulating kinase, putative"/>
    <property type="match status" value="1"/>
</dbReference>
<dbReference type="InterPro" id="IPR022495">
    <property type="entry name" value="Bud32"/>
</dbReference>
<dbReference type="GO" id="GO:0005829">
    <property type="term" value="C:cytosol"/>
    <property type="evidence" value="ECO:0007669"/>
    <property type="project" value="TreeGrafter"/>
</dbReference>
<comment type="function">
    <text evidence="1">Component of the EKC/KEOPS complex that is required for the formation of a threonylcarbamoyl group on adenosine at position 37 (t(6)A37) in tRNAs that read codons beginning with adenine. The complex is probably involved in the transfer of the threonylcarbamoyl moiety of threonylcarbamoyl-AMP (TC-AMP) to the N6 group of A37. BUD32 has ATPase activity in the context of the EKC/KEOPS complex and likely plays a supporting role to the catalytic subunit KAE1. The EKC/KEOPS complex also promotes both telomere uncapping and telomere elongation. The complex is required for efficient recruitment of transcriptional coactivators.</text>
</comment>
<evidence type="ECO:0000256" key="1">
    <source>
        <dbReference type="ARBA" id="ARBA00003747"/>
    </source>
</evidence>
<proteinExistence type="inferred from homology"/>
<keyword evidence="6" id="KW-0597">Phosphoprotein</keyword>
<organism evidence="17 18">
    <name type="scientific">Piromyces finnis</name>
    <dbReference type="NCBI Taxonomy" id="1754191"/>
    <lineage>
        <taxon>Eukaryota</taxon>
        <taxon>Fungi</taxon>
        <taxon>Fungi incertae sedis</taxon>
        <taxon>Chytridiomycota</taxon>
        <taxon>Chytridiomycota incertae sedis</taxon>
        <taxon>Neocallimastigomycetes</taxon>
        <taxon>Neocallimastigales</taxon>
        <taxon>Neocallimastigaceae</taxon>
        <taxon>Piromyces</taxon>
    </lineage>
</organism>
<keyword evidence="18" id="KW-1185">Reference proteome</keyword>
<dbReference type="GO" id="GO:0008033">
    <property type="term" value="P:tRNA processing"/>
    <property type="evidence" value="ECO:0007669"/>
    <property type="project" value="UniProtKB-KW"/>
</dbReference>
<evidence type="ECO:0000256" key="2">
    <source>
        <dbReference type="ARBA" id="ARBA00004123"/>
    </source>
</evidence>
<dbReference type="PROSITE" id="PS00109">
    <property type="entry name" value="PROTEIN_KINASE_TYR"/>
    <property type="match status" value="1"/>
</dbReference>
<keyword evidence="8" id="KW-0819">tRNA processing</keyword>
<evidence type="ECO:0000256" key="11">
    <source>
        <dbReference type="ARBA" id="ARBA00022801"/>
    </source>
</evidence>
<evidence type="ECO:0000256" key="6">
    <source>
        <dbReference type="ARBA" id="ARBA00022553"/>
    </source>
</evidence>
<evidence type="ECO:0000256" key="8">
    <source>
        <dbReference type="ARBA" id="ARBA00022694"/>
    </source>
</evidence>
<evidence type="ECO:0000256" key="9">
    <source>
        <dbReference type="ARBA" id="ARBA00022741"/>
    </source>
</evidence>
<dbReference type="GO" id="GO:0016787">
    <property type="term" value="F:hydrolase activity"/>
    <property type="evidence" value="ECO:0007669"/>
    <property type="project" value="UniProtKB-KW"/>
</dbReference>
<evidence type="ECO:0000256" key="5">
    <source>
        <dbReference type="ARBA" id="ARBA00022527"/>
    </source>
</evidence>
<sequence>MMEVESKLIKQGAEARVFQTMFCGKKAIAKERFKKPYRLPSLDEKLTQRRVVKEARCMAKCSKSGINTPTLYLIDNVNHVIYMEFIEGVTVKEFLRKNQDKIENKNKIEEIMKEIGIMLAKMHTIDIIHGDLTTSNMILRDNKSVVLIDFGLGYTSHLIEDKAVDLYVLERAFLSTHHNSEELFSIILKTYLENTGSLGVQVNKKFEEVRLRGRKRSMAG</sequence>
<dbReference type="GO" id="GO:0004674">
    <property type="term" value="F:protein serine/threonine kinase activity"/>
    <property type="evidence" value="ECO:0007669"/>
    <property type="project" value="UniProtKB-KW"/>
</dbReference>
<dbReference type="Pfam" id="PF01163">
    <property type="entry name" value="RIO1"/>
    <property type="match status" value="1"/>
</dbReference>
<gene>
    <name evidence="17" type="ORF">BCR36DRAFT_405673</name>
</gene>
<evidence type="ECO:0000256" key="15">
    <source>
        <dbReference type="ARBA" id="ARBA00048679"/>
    </source>
</evidence>
<accession>A0A1Y1V4K3</accession>
<dbReference type="Gene3D" id="3.30.200.20">
    <property type="entry name" value="Phosphorylase Kinase, domain 1"/>
    <property type="match status" value="1"/>
</dbReference>
<comment type="similarity">
    <text evidence="3">Belongs to the protein kinase superfamily. BUD32 family.</text>
</comment>
<dbReference type="Proteomes" id="UP000193719">
    <property type="component" value="Unassembled WGS sequence"/>
</dbReference>
<comment type="catalytic activity">
    <reaction evidence="14">
        <text>L-threonyl-[protein] + ATP = O-phospho-L-threonyl-[protein] + ADP + H(+)</text>
        <dbReference type="Rhea" id="RHEA:46608"/>
        <dbReference type="Rhea" id="RHEA-COMP:11060"/>
        <dbReference type="Rhea" id="RHEA-COMP:11605"/>
        <dbReference type="ChEBI" id="CHEBI:15378"/>
        <dbReference type="ChEBI" id="CHEBI:30013"/>
        <dbReference type="ChEBI" id="CHEBI:30616"/>
        <dbReference type="ChEBI" id="CHEBI:61977"/>
        <dbReference type="ChEBI" id="CHEBI:456216"/>
        <dbReference type="EC" id="2.7.11.1"/>
    </reaction>
</comment>
<dbReference type="PANTHER" id="PTHR12209">
    <property type="entry name" value="NON-SPECIFIC SERINE/THREONINE PROTEIN KINASE"/>
    <property type="match status" value="1"/>
</dbReference>
<comment type="caution">
    <text evidence="17">The sequence shown here is derived from an EMBL/GenBank/DDBJ whole genome shotgun (WGS) entry which is preliminary data.</text>
</comment>
<dbReference type="InterPro" id="IPR011009">
    <property type="entry name" value="Kinase-like_dom_sf"/>
</dbReference>
<feature type="domain" description="Protein kinase" evidence="16">
    <location>
        <begin position="3"/>
        <end position="220"/>
    </location>
</feature>
<dbReference type="PANTHER" id="PTHR12209:SF0">
    <property type="entry name" value="EKC_KEOPS COMPLEX SUBUNIT TP53RK"/>
    <property type="match status" value="1"/>
</dbReference>
<dbReference type="NCBIfam" id="TIGR03724">
    <property type="entry name" value="arch_bud32"/>
    <property type="match status" value="1"/>
</dbReference>
<name>A0A1Y1V4K3_9FUNG</name>
<dbReference type="PROSITE" id="PS50011">
    <property type="entry name" value="PROTEIN_KINASE_DOM"/>
    <property type="match status" value="1"/>
</dbReference>
<keyword evidence="5" id="KW-0723">Serine/threonine-protein kinase</keyword>
<dbReference type="InterPro" id="IPR000719">
    <property type="entry name" value="Prot_kinase_dom"/>
</dbReference>
<dbReference type="GO" id="GO:0070525">
    <property type="term" value="P:tRNA threonylcarbamoyladenosine metabolic process"/>
    <property type="evidence" value="ECO:0007669"/>
    <property type="project" value="TreeGrafter"/>
</dbReference>
<dbReference type="EMBL" id="MCFH01000035">
    <property type="protein sequence ID" value="ORX46384.1"/>
    <property type="molecule type" value="Genomic_DNA"/>
</dbReference>
<keyword evidence="11" id="KW-0378">Hydrolase</keyword>
<dbReference type="Gene3D" id="1.10.510.10">
    <property type="entry name" value="Transferase(Phosphotransferase) domain 1"/>
    <property type="match status" value="1"/>
</dbReference>
<evidence type="ECO:0000313" key="18">
    <source>
        <dbReference type="Proteomes" id="UP000193719"/>
    </source>
</evidence>
<keyword evidence="13" id="KW-0539">Nucleus</keyword>
<reference evidence="17 18" key="1">
    <citation type="submission" date="2016-08" db="EMBL/GenBank/DDBJ databases">
        <title>Genomes of anaerobic fungi encode conserved fungal cellulosomes for biomass hydrolysis.</title>
        <authorList>
            <consortium name="DOE Joint Genome Institute"/>
            <person name="Haitjema C.H."/>
            <person name="Gilmore S.P."/>
            <person name="Henske J.K."/>
            <person name="Solomon K.V."/>
            <person name="De Groot R."/>
            <person name="Kuo A."/>
            <person name="Mondo S.J."/>
            <person name="Salamov A.A."/>
            <person name="Labutti K."/>
            <person name="Zhao Z."/>
            <person name="Chiniquy J."/>
            <person name="Barry K."/>
            <person name="Brewer H.M."/>
            <person name="Purvine S.O."/>
            <person name="Wright A.T."/>
            <person name="Boxma B."/>
            <person name="Van Alen T."/>
            <person name="Hackstein J.H."/>
            <person name="Baker S.E."/>
            <person name="Grigoriev I.V."/>
            <person name="O'Malley M.A."/>
        </authorList>
    </citation>
    <scope>NUCLEOTIDE SEQUENCE [LARGE SCALE GENOMIC DNA]</scope>
    <source>
        <strain evidence="18">finn</strain>
    </source>
</reference>
<evidence type="ECO:0000256" key="7">
    <source>
        <dbReference type="ARBA" id="ARBA00022679"/>
    </source>
</evidence>
<protein>
    <recommendedName>
        <fullName evidence="4">non-specific serine/threonine protein kinase</fullName>
        <ecNumber evidence="4">2.7.11.1</ecNumber>
    </recommendedName>
</protein>
<dbReference type="InterPro" id="IPR018934">
    <property type="entry name" value="RIO_dom"/>
</dbReference>
<dbReference type="FunFam" id="3.30.200.20:FF:000201">
    <property type="entry name" value="TP53-regulating kinase isoform X1"/>
    <property type="match status" value="1"/>
</dbReference>
<evidence type="ECO:0000256" key="14">
    <source>
        <dbReference type="ARBA" id="ARBA00047899"/>
    </source>
</evidence>
<keyword evidence="10" id="KW-0418">Kinase</keyword>
<dbReference type="SUPFAM" id="SSF56112">
    <property type="entry name" value="Protein kinase-like (PK-like)"/>
    <property type="match status" value="1"/>
</dbReference>
<evidence type="ECO:0000256" key="4">
    <source>
        <dbReference type="ARBA" id="ARBA00012513"/>
    </source>
</evidence>
<evidence type="ECO:0000313" key="17">
    <source>
        <dbReference type="EMBL" id="ORX46384.1"/>
    </source>
</evidence>